<dbReference type="NCBIfam" id="TIGR00638">
    <property type="entry name" value="Mop"/>
    <property type="match status" value="1"/>
</dbReference>
<dbReference type="GO" id="GO:0015689">
    <property type="term" value="P:molybdate ion transport"/>
    <property type="evidence" value="ECO:0007669"/>
    <property type="project" value="InterPro"/>
</dbReference>
<accession>A0A563W0Z5</accession>
<dbReference type="PROSITE" id="PS51866">
    <property type="entry name" value="MOP"/>
    <property type="match status" value="1"/>
</dbReference>
<dbReference type="SUPFAM" id="SSF50331">
    <property type="entry name" value="MOP-like"/>
    <property type="match status" value="1"/>
</dbReference>
<keyword evidence="1 2" id="KW-0500">Molybdenum</keyword>
<dbReference type="InterPro" id="IPR004606">
    <property type="entry name" value="Mop_domain"/>
</dbReference>
<evidence type="ECO:0000256" key="1">
    <source>
        <dbReference type="ARBA" id="ARBA00022505"/>
    </source>
</evidence>
<evidence type="ECO:0000313" key="5">
    <source>
        <dbReference type="Proteomes" id="UP000320055"/>
    </source>
</evidence>
<dbReference type="EMBL" id="CAACVJ010000556">
    <property type="protein sequence ID" value="VEP17372.1"/>
    <property type="molecule type" value="Genomic_DNA"/>
</dbReference>
<dbReference type="InterPro" id="IPR008995">
    <property type="entry name" value="Mo/tungstate-bd_C_term_dom"/>
</dbReference>
<evidence type="ECO:0000256" key="2">
    <source>
        <dbReference type="PROSITE-ProRule" id="PRU01213"/>
    </source>
</evidence>
<dbReference type="AlphaFoldDB" id="A0A563W0Z5"/>
<keyword evidence="5" id="KW-1185">Reference proteome</keyword>
<dbReference type="Proteomes" id="UP000320055">
    <property type="component" value="Unassembled WGS sequence"/>
</dbReference>
<name>A0A563W0Z5_9CYAN</name>
<reference evidence="4 5" key="1">
    <citation type="submission" date="2019-01" db="EMBL/GenBank/DDBJ databases">
        <authorList>
            <person name="Brito A."/>
        </authorList>
    </citation>
    <scope>NUCLEOTIDE SEQUENCE [LARGE SCALE GENOMIC DNA]</scope>
    <source>
        <strain evidence="4">1</strain>
    </source>
</reference>
<dbReference type="InterPro" id="IPR005116">
    <property type="entry name" value="Transp-assoc_OB_typ1"/>
</dbReference>
<dbReference type="Pfam" id="PF03459">
    <property type="entry name" value="TOBE"/>
    <property type="match status" value="1"/>
</dbReference>
<dbReference type="Gene3D" id="2.40.50.100">
    <property type="match status" value="1"/>
</dbReference>
<evidence type="ECO:0000313" key="4">
    <source>
        <dbReference type="EMBL" id="VEP17372.1"/>
    </source>
</evidence>
<evidence type="ECO:0000259" key="3">
    <source>
        <dbReference type="PROSITE" id="PS51866"/>
    </source>
</evidence>
<sequence>MKLSTRNTFKGTVKKIELGAVNAEITLEIAPGVEVVSIITKSSAERLSLAEGKEVYALVKATDVAIAVD</sequence>
<dbReference type="OrthoDB" id="122515at2"/>
<protein>
    <submittedName>
        <fullName evidence="4">TOBE domain-containing protein</fullName>
    </submittedName>
</protein>
<organism evidence="4 5">
    <name type="scientific">Hyella patelloides LEGE 07179</name>
    <dbReference type="NCBI Taxonomy" id="945734"/>
    <lineage>
        <taxon>Bacteria</taxon>
        <taxon>Bacillati</taxon>
        <taxon>Cyanobacteriota</taxon>
        <taxon>Cyanophyceae</taxon>
        <taxon>Pleurocapsales</taxon>
        <taxon>Hyellaceae</taxon>
        <taxon>Hyella</taxon>
    </lineage>
</organism>
<proteinExistence type="predicted"/>
<dbReference type="RefSeq" id="WP_144863373.1">
    <property type="nucleotide sequence ID" value="NZ_LR213770.1"/>
</dbReference>
<gene>
    <name evidence="4" type="ORF">H1P_60028</name>
</gene>
<feature type="domain" description="Mop" evidence="3">
    <location>
        <begin position="2"/>
        <end position="68"/>
    </location>
</feature>